<dbReference type="Pfam" id="PF02298">
    <property type="entry name" value="Cu_bind_like"/>
    <property type="match status" value="1"/>
</dbReference>
<evidence type="ECO:0000256" key="8">
    <source>
        <dbReference type="ARBA" id="ARBA00037626"/>
    </source>
</evidence>
<keyword evidence="3 9" id="KW-0732">Signal</keyword>
<evidence type="ECO:0000313" key="11">
    <source>
        <dbReference type="Proteomes" id="UP000694853"/>
    </source>
</evidence>
<evidence type="ECO:0000313" key="12">
    <source>
        <dbReference type="RefSeq" id="XP_027343183.1"/>
    </source>
</evidence>
<keyword evidence="4" id="KW-0472">Membrane</keyword>
<reference evidence="12" key="2">
    <citation type="submission" date="2025-08" db="UniProtKB">
        <authorList>
            <consortium name="RefSeq"/>
        </authorList>
    </citation>
    <scope>IDENTIFICATION</scope>
    <source>
        <tissue evidence="12">Young leaves</tissue>
    </source>
</reference>
<evidence type="ECO:0000256" key="6">
    <source>
        <dbReference type="ARBA" id="ARBA00023180"/>
    </source>
</evidence>
<feature type="chain" id="PRO_5034697185" evidence="9">
    <location>
        <begin position="26"/>
        <end position="129"/>
    </location>
</feature>
<evidence type="ECO:0000256" key="1">
    <source>
        <dbReference type="ARBA" id="ARBA00004308"/>
    </source>
</evidence>
<comment type="subcellular location">
    <subcellularLocation>
        <location evidence="1">Endomembrane system</location>
    </subcellularLocation>
</comment>
<comment type="function">
    <text evidence="8">May act as a carbohydrate transporter.</text>
</comment>
<dbReference type="GO" id="GO:0009055">
    <property type="term" value="F:electron transfer activity"/>
    <property type="evidence" value="ECO:0007669"/>
    <property type="project" value="InterPro"/>
</dbReference>
<keyword evidence="2" id="KW-0536">Nodulation</keyword>
<dbReference type="Proteomes" id="UP000694853">
    <property type="component" value="Unplaced"/>
</dbReference>
<dbReference type="KEGG" id="aprc:113855751"/>
<dbReference type="PROSITE" id="PS51485">
    <property type="entry name" value="PHYTOCYANIN"/>
    <property type="match status" value="1"/>
</dbReference>
<organism evidence="11 12">
    <name type="scientific">Abrus precatorius</name>
    <name type="common">Indian licorice</name>
    <name type="synonym">Glycine abrus</name>
    <dbReference type="NCBI Taxonomy" id="3816"/>
    <lineage>
        <taxon>Eukaryota</taxon>
        <taxon>Viridiplantae</taxon>
        <taxon>Streptophyta</taxon>
        <taxon>Embryophyta</taxon>
        <taxon>Tracheophyta</taxon>
        <taxon>Spermatophyta</taxon>
        <taxon>Magnoliopsida</taxon>
        <taxon>eudicotyledons</taxon>
        <taxon>Gunneridae</taxon>
        <taxon>Pentapetalae</taxon>
        <taxon>rosids</taxon>
        <taxon>fabids</taxon>
        <taxon>Fabales</taxon>
        <taxon>Fabaceae</taxon>
        <taxon>Papilionoideae</taxon>
        <taxon>50 kb inversion clade</taxon>
        <taxon>NPAAA clade</taxon>
        <taxon>indigoferoid/millettioid clade</taxon>
        <taxon>Abreae</taxon>
        <taxon>Abrus</taxon>
    </lineage>
</organism>
<dbReference type="InterPro" id="IPR003245">
    <property type="entry name" value="Phytocyanin_dom"/>
</dbReference>
<comment type="similarity">
    <text evidence="7">Belongs to the early nodulin-like (ENODL) family.</text>
</comment>
<evidence type="ECO:0000256" key="5">
    <source>
        <dbReference type="ARBA" id="ARBA00023157"/>
    </source>
</evidence>
<gene>
    <name evidence="12" type="primary">LOC113855751</name>
</gene>
<sequence>MAVKMHLSLFIFATIGCIMLVSVSSTTTHVVGDNFGWNMPSYPGFFEDWAKKRTFSVGDVLLFQYNAGLNTVVEVNKEDYGNCTTRNTLNSFFEGDSSFILRRAGDYYFLSSVGKHCEAGLKLWVNVHQ</sequence>
<dbReference type="Gene3D" id="2.60.40.420">
    <property type="entry name" value="Cupredoxins - blue copper proteins"/>
    <property type="match status" value="1"/>
</dbReference>
<evidence type="ECO:0000256" key="3">
    <source>
        <dbReference type="ARBA" id="ARBA00022729"/>
    </source>
</evidence>
<feature type="domain" description="Phytocyanin" evidence="10">
    <location>
        <begin position="27"/>
        <end position="129"/>
    </location>
</feature>
<evidence type="ECO:0000256" key="9">
    <source>
        <dbReference type="SAM" id="SignalP"/>
    </source>
</evidence>
<feature type="signal peptide" evidence="9">
    <location>
        <begin position="1"/>
        <end position="25"/>
    </location>
</feature>
<reference evidence="11" key="1">
    <citation type="journal article" date="2019" name="Toxins">
        <title>Detection of Abrin-Like and Prepropulchellin-Like Toxin Genes and Transcripts Using Whole Genome Sequencing and Full-Length Transcript Sequencing of Abrus precatorius.</title>
        <authorList>
            <person name="Hovde B.T."/>
            <person name="Daligault H.E."/>
            <person name="Hanschen E.R."/>
            <person name="Kunde Y.A."/>
            <person name="Johnson M.B."/>
            <person name="Starkenburg S.R."/>
            <person name="Johnson S.L."/>
        </authorList>
    </citation>
    <scope>NUCLEOTIDE SEQUENCE [LARGE SCALE GENOMIC DNA]</scope>
</reference>
<accession>A0A8B8KIU5</accession>
<dbReference type="GeneID" id="113855751"/>
<evidence type="ECO:0000259" key="10">
    <source>
        <dbReference type="PROSITE" id="PS51485"/>
    </source>
</evidence>
<dbReference type="PANTHER" id="PTHR33021">
    <property type="entry name" value="BLUE COPPER PROTEIN"/>
    <property type="match status" value="1"/>
</dbReference>
<dbReference type="PROSITE" id="PS51257">
    <property type="entry name" value="PROKAR_LIPOPROTEIN"/>
    <property type="match status" value="1"/>
</dbReference>
<dbReference type="InterPro" id="IPR039391">
    <property type="entry name" value="Phytocyanin-like"/>
</dbReference>
<dbReference type="SUPFAM" id="SSF49503">
    <property type="entry name" value="Cupredoxins"/>
    <property type="match status" value="1"/>
</dbReference>
<evidence type="ECO:0000256" key="7">
    <source>
        <dbReference type="ARBA" id="ARBA00035011"/>
    </source>
</evidence>
<dbReference type="GO" id="GO:0009877">
    <property type="term" value="P:nodulation"/>
    <property type="evidence" value="ECO:0007669"/>
    <property type="project" value="UniProtKB-KW"/>
</dbReference>
<dbReference type="OrthoDB" id="1916408at2759"/>
<dbReference type="PANTHER" id="PTHR33021:SF264">
    <property type="entry name" value="OS05G0570900 PROTEIN"/>
    <property type="match status" value="1"/>
</dbReference>
<dbReference type="GO" id="GO:0012505">
    <property type="term" value="C:endomembrane system"/>
    <property type="evidence" value="ECO:0007669"/>
    <property type="project" value="UniProtKB-SubCell"/>
</dbReference>
<dbReference type="FunFam" id="2.60.40.420:FF:000034">
    <property type="entry name" value="Cupredoxin superfamily protein"/>
    <property type="match status" value="1"/>
</dbReference>
<evidence type="ECO:0000256" key="2">
    <source>
        <dbReference type="ARBA" id="ARBA00022458"/>
    </source>
</evidence>
<proteinExistence type="inferred from homology"/>
<dbReference type="InterPro" id="IPR008972">
    <property type="entry name" value="Cupredoxin"/>
</dbReference>
<dbReference type="GO" id="GO:0005886">
    <property type="term" value="C:plasma membrane"/>
    <property type="evidence" value="ECO:0007669"/>
    <property type="project" value="TreeGrafter"/>
</dbReference>
<keyword evidence="6" id="KW-0325">Glycoprotein</keyword>
<dbReference type="RefSeq" id="XP_027343183.1">
    <property type="nucleotide sequence ID" value="XM_027487382.1"/>
</dbReference>
<keyword evidence="11" id="KW-1185">Reference proteome</keyword>
<dbReference type="AlphaFoldDB" id="A0A8B8KIU5"/>
<protein>
    <submittedName>
        <fullName evidence="12">Stellacyanin-like</fullName>
    </submittedName>
</protein>
<keyword evidence="5" id="KW-1015">Disulfide bond</keyword>
<evidence type="ECO:0000256" key="4">
    <source>
        <dbReference type="ARBA" id="ARBA00023136"/>
    </source>
</evidence>
<name>A0A8B8KIU5_ABRPR</name>